<dbReference type="InterPro" id="IPR018163">
    <property type="entry name" value="Thr/Ala-tRNA-synth_IIc_edit"/>
</dbReference>
<evidence type="ECO:0000256" key="8">
    <source>
        <dbReference type="ARBA" id="ARBA00022917"/>
    </source>
</evidence>
<dbReference type="InParanoid" id="A0A0D2UFT5"/>
<evidence type="ECO:0000256" key="5">
    <source>
        <dbReference type="ARBA" id="ARBA00022741"/>
    </source>
</evidence>
<evidence type="ECO:0000313" key="12">
    <source>
        <dbReference type="EMBL" id="KJE93991.1"/>
    </source>
</evidence>
<evidence type="ECO:0000256" key="2">
    <source>
        <dbReference type="ARBA" id="ARBA00013168"/>
    </source>
</evidence>
<dbReference type="GO" id="GO:0000049">
    <property type="term" value="F:tRNA binding"/>
    <property type="evidence" value="ECO:0007669"/>
    <property type="project" value="UniProtKB-KW"/>
</dbReference>
<accession>A0A0D2UFT5</accession>
<keyword evidence="13" id="KW-1185">Reference proteome</keyword>
<dbReference type="SMART" id="SM00863">
    <property type="entry name" value="tRNA_SAD"/>
    <property type="match status" value="1"/>
</dbReference>
<dbReference type="InterPro" id="IPR050058">
    <property type="entry name" value="Ala-tRNA_ligase"/>
</dbReference>
<keyword evidence="4" id="KW-0436">Ligase</keyword>
<organism evidence="12 13">
    <name type="scientific">Capsaspora owczarzaki (strain ATCC 30864)</name>
    <dbReference type="NCBI Taxonomy" id="595528"/>
    <lineage>
        <taxon>Eukaryota</taxon>
        <taxon>Filasterea</taxon>
        <taxon>Capsaspora</taxon>
    </lineage>
</organism>
<sequence length="439" mass="46056">MSESRDSKVKLAVVDQSPLYPEGGGQVGETGDVLSSDGSTLLGVVETTSKPAGDFITIRIRPADSDVDGTAFDSIAAGGKIQLRSHASLRHVISAHHTAVHMLNAALRKMFGTTVVQAGSLVTSQRLRFDFTHKAALSDAQVEQLEAAVNGIAQSRLPVQTEVLPLAEAQRRGAISMLNETYSENVRVVKIGDVSMELCGGTHASNSHSVFPFKIVAQSSVAAGTRRIEAVAGETAITWLAGQQQVLGRIARTLKVEPGPGVEDALNALVQRLKDQTKAIDAAMVKRASSPWNEAQELSGLLAVADTTAVSVSFRMVDSSEPSSFANVRAERLANALQPTVVHVVIGSDNSMAVAIPAAPQLQSSTPSAPSTTPLRASALWKSLASVLGGGKGGGSDNLATGRLSAQPTFDELKAKLSQHSQPWSGATSHQARWVIPSK</sequence>
<dbReference type="InterPro" id="IPR009000">
    <property type="entry name" value="Transl_B-barrel_sf"/>
</dbReference>
<evidence type="ECO:0000256" key="6">
    <source>
        <dbReference type="ARBA" id="ARBA00022840"/>
    </source>
</evidence>
<dbReference type="PROSITE" id="PS50860">
    <property type="entry name" value="AA_TRNA_LIGASE_II_ALA"/>
    <property type="match status" value="1"/>
</dbReference>
<proteinExistence type="inferred from homology"/>
<dbReference type="GO" id="GO:0004813">
    <property type="term" value="F:alanine-tRNA ligase activity"/>
    <property type="evidence" value="ECO:0007669"/>
    <property type="project" value="UniProtKB-EC"/>
</dbReference>
<evidence type="ECO:0000256" key="3">
    <source>
        <dbReference type="ARBA" id="ARBA00022555"/>
    </source>
</evidence>
<dbReference type="GO" id="GO:0006419">
    <property type="term" value="P:alanyl-tRNA aminoacylation"/>
    <property type="evidence" value="ECO:0007669"/>
    <property type="project" value="InterPro"/>
</dbReference>
<keyword evidence="6" id="KW-0067">ATP-binding</keyword>
<dbReference type="EC" id="6.1.1.7" evidence="2"/>
<keyword evidence="8" id="KW-0648">Protein biosynthesis</keyword>
<comment type="similarity">
    <text evidence="1">Belongs to the class-II aminoacyl-tRNA synthetase family. Alax-L subfamily.</text>
</comment>
<evidence type="ECO:0000313" key="13">
    <source>
        <dbReference type="Proteomes" id="UP000008743"/>
    </source>
</evidence>
<dbReference type="SUPFAM" id="SSF50447">
    <property type="entry name" value="Translation proteins"/>
    <property type="match status" value="1"/>
</dbReference>
<evidence type="ECO:0000256" key="4">
    <source>
        <dbReference type="ARBA" id="ARBA00022598"/>
    </source>
</evidence>
<evidence type="ECO:0000259" key="11">
    <source>
        <dbReference type="PROSITE" id="PS50860"/>
    </source>
</evidence>
<name>A0A0D2UFT5_CAPO3</name>
<evidence type="ECO:0000256" key="7">
    <source>
        <dbReference type="ARBA" id="ARBA00022884"/>
    </source>
</evidence>
<dbReference type="OrthoDB" id="2423964at2759"/>
<protein>
    <recommendedName>
        <fullName evidence="2">alanine--tRNA ligase</fullName>
        <ecNumber evidence="2">6.1.1.7</ecNumber>
    </recommendedName>
</protein>
<dbReference type="Pfam" id="PF07973">
    <property type="entry name" value="tRNA_SAD"/>
    <property type="match status" value="1"/>
</dbReference>
<dbReference type="EMBL" id="KE346366">
    <property type="protein sequence ID" value="KJE93991.1"/>
    <property type="molecule type" value="Genomic_DNA"/>
</dbReference>
<dbReference type="AlphaFoldDB" id="A0A0D2UFT5"/>
<keyword evidence="3" id="KW-0820">tRNA-binding</keyword>
<dbReference type="Proteomes" id="UP000008743">
    <property type="component" value="Unassembled WGS sequence"/>
</dbReference>
<dbReference type="SUPFAM" id="SSF55186">
    <property type="entry name" value="ThrRS/AlaRS common domain"/>
    <property type="match status" value="1"/>
</dbReference>
<dbReference type="PhylomeDB" id="A0A0D2UFT5"/>
<dbReference type="Gene3D" id="3.30.54.20">
    <property type="match status" value="1"/>
</dbReference>
<keyword evidence="5" id="KW-0547">Nucleotide-binding</keyword>
<feature type="compositionally biased region" description="Polar residues" evidence="10">
    <location>
        <begin position="419"/>
        <end position="431"/>
    </location>
</feature>
<dbReference type="PANTHER" id="PTHR11777">
    <property type="entry name" value="ALANYL-TRNA SYNTHETASE"/>
    <property type="match status" value="1"/>
</dbReference>
<reference evidence="13" key="1">
    <citation type="submission" date="2011-02" db="EMBL/GenBank/DDBJ databases">
        <title>The Genome Sequence of Capsaspora owczarzaki ATCC 30864.</title>
        <authorList>
            <person name="Russ C."/>
            <person name="Cuomo C."/>
            <person name="Burger G."/>
            <person name="Gray M.W."/>
            <person name="Holland P.W.H."/>
            <person name="King N."/>
            <person name="Lang F.B.F."/>
            <person name="Roger A.J."/>
            <person name="Ruiz-Trillo I."/>
            <person name="Young S.K."/>
            <person name="Zeng Q."/>
            <person name="Gargeya S."/>
            <person name="Alvarado L."/>
            <person name="Berlin A."/>
            <person name="Chapman S.B."/>
            <person name="Chen Z."/>
            <person name="Freedman E."/>
            <person name="Gellesch M."/>
            <person name="Goldberg J."/>
            <person name="Griggs A."/>
            <person name="Gujja S."/>
            <person name="Heilman E."/>
            <person name="Heiman D."/>
            <person name="Howarth C."/>
            <person name="Mehta T."/>
            <person name="Neiman D."/>
            <person name="Pearson M."/>
            <person name="Roberts A."/>
            <person name="Saif S."/>
            <person name="Shea T."/>
            <person name="Shenoy N."/>
            <person name="Sisk P."/>
            <person name="Stolte C."/>
            <person name="Sykes S."/>
            <person name="White J."/>
            <person name="Yandava C."/>
            <person name="Haas B."/>
            <person name="Nusbaum C."/>
            <person name="Birren B."/>
        </authorList>
    </citation>
    <scope>NUCLEOTIDE SEQUENCE</scope>
    <source>
        <strain evidence="13">ATCC 30864</strain>
    </source>
</reference>
<evidence type="ECO:0000256" key="1">
    <source>
        <dbReference type="ARBA" id="ARBA00008429"/>
    </source>
</evidence>
<gene>
    <name evidence="12" type="ORF">CAOG_009782</name>
</gene>
<dbReference type="InterPro" id="IPR012947">
    <property type="entry name" value="tRNA_SAD"/>
</dbReference>
<dbReference type="InterPro" id="IPR018165">
    <property type="entry name" value="Ala-tRNA-synth_IIc_core"/>
</dbReference>
<dbReference type="GO" id="GO:0005524">
    <property type="term" value="F:ATP binding"/>
    <property type="evidence" value="ECO:0007669"/>
    <property type="project" value="UniProtKB-KW"/>
</dbReference>
<evidence type="ECO:0000256" key="10">
    <source>
        <dbReference type="SAM" id="MobiDB-lite"/>
    </source>
</evidence>
<dbReference type="PANTHER" id="PTHR11777:SF9">
    <property type="entry name" value="ALANINE--TRNA LIGASE, CYTOPLASMIC"/>
    <property type="match status" value="1"/>
</dbReference>
<evidence type="ECO:0000256" key="9">
    <source>
        <dbReference type="ARBA" id="ARBA00023146"/>
    </source>
</evidence>
<keyword evidence="9" id="KW-0030">Aminoacyl-tRNA synthetase</keyword>
<dbReference type="Gene3D" id="3.30.980.10">
    <property type="entry name" value="Threonyl-trna Synthetase, Chain A, domain 2"/>
    <property type="match status" value="1"/>
</dbReference>
<dbReference type="FunFam" id="3.30.980.10:FF:000004">
    <property type="entry name" value="Alanine--tRNA ligase, cytoplasmic"/>
    <property type="match status" value="1"/>
</dbReference>
<dbReference type="STRING" id="595528.A0A0D2UFT5"/>
<dbReference type="Gene3D" id="2.40.30.130">
    <property type="match status" value="1"/>
</dbReference>
<feature type="region of interest" description="Disordered" evidence="10">
    <location>
        <begin position="419"/>
        <end position="439"/>
    </location>
</feature>
<dbReference type="GO" id="GO:0002161">
    <property type="term" value="F:aminoacyl-tRNA deacylase activity"/>
    <property type="evidence" value="ECO:0007669"/>
    <property type="project" value="TreeGrafter"/>
</dbReference>
<feature type="domain" description="Alanyl-transfer RNA synthetases family profile" evidence="11">
    <location>
        <begin position="1"/>
        <end position="242"/>
    </location>
</feature>
<keyword evidence="7" id="KW-0694">RNA-binding</keyword>